<dbReference type="PANTHER" id="PTHR36121:SF1">
    <property type="entry name" value="PROTEIN SXY"/>
    <property type="match status" value="1"/>
</dbReference>
<dbReference type="AlphaFoldDB" id="A0A916U561"/>
<name>A0A916U561_9BURK</name>
<dbReference type="Proteomes" id="UP000637423">
    <property type="component" value="Unassembled WGS sequence"/>
</dbReference>
<evidence type="ECO:0000313" key="3">
    <source>
        <dbReference type="Proteomes" id="UP000637423"/>
    </source>
</evidence>
<reference evidence="2" key="2">
    <citation type="submission" date="2020-09" db="EMBL/GenBank/DDBJ databases">
        <authorList>
            <person name="Sun Q."/>
            <person name="Zhou Y."/>
        </authorList>
    </citation>
    <scope>NUCLEOTIDE SEQUENCE</scope>
    <source>
        <strain evidence="2">CGMCC 1.10998</strain>
    </source>
</reference>
<dbReference type="PANTHER" id="PTHR36121">
    <property type="entry name" value="PROTEIN SXY"/>
    <property type="match status" value="1"/>
</dbReference>
<gene>
    <name evidence="2" type="primary">tfoX</name>
    <name evidence="2" type="ORF">GCM10011396_04980</name>
</gene>
<dbReference type="InterPro" id="IPR047525">
    <property type="entry name" value="TfoX-like"/>
</dbReference>
<organism evidence="2 3">
    <name type="scientific">Undibacterium terreum</name>
    <dbReference type="NCBI Taxonomy" id="1224302"/>
    <lineage>
        <taxon>Bacteria</taxon>
        <taxon>Pseudomonadati</taxon>
        <taxon>Pseudomonadota</taxon>
        <taxon>Betaproteobacteria</taxon>
        <taxon>Burkholderiales</taxon>
        <taxon>Oxalobacteraceae</taxon>
        <taxon>Undibacterium</taxon>
    </lineage>
</organism>
<dbReference type="RefSeq" id="WP_188564397.1">
    <property type="nucleotide sequence ID" value="NZ_BMED01000001.1"/>
</dbReference>
<evidence type="ECO:0000259" key="1">
    <source>
        <dbReference type="Pfam" id="PF04993"/>
    </source>
</evidence>
<accession>A0A916U561</accession>
<dbReference type="EMBL" id="BMED01000001">
    <property type="protein sequence ID" value="GGC61030.1"/>
    <property type="molecule type" value="Genomic_DNA"/>
</dbReference>
<reference evidence="2" key="1">
    <citation type="journal article" date="2014" name="Int. J. Syst. Evol. Microbiol.">
        <title>Complete genome sequence of Corynebacterium casei LMG S-19264T (=DSM 44701T), isolated from a smear-ripened cheese.</title>
        <authorList>
            <consortium name="US DOE Joint Genome Institute (JGI-PGF)"/>
            <person name="Walter F."/>
            <person name="Albersmeier A."/>
            <person name="Kalinowski J."/>
            <person name="Ruckert C."/>
        </authorList>
    </citation>
    <scope>NUCLEOTIDE SEQUENCE</scope>
    <source>
        <strain evidence="2">CGMCC 1.10998</strain>
    </source>
</reference>
<protein>
    <submittedName>
        <fullName evidence="2">DNA transformation protein tfoX</fullName>
    </submittedName>
</protein>
<feature type="domain" description="TfoX N-terminal" evidence="1">
    <location>
        <begin position="15"/>
        <end position="106"/>
    </location>
</feature>
<proteinExistence type="predicted"/>
<keyword evidence="3" id="KW-1185">Reference proteome</keyword>
<dbReference type="Pfam" id="PF04993">
    <property type="entry name" value="TfoX_N"/>
    <property type="match status" value="1"/>
</dbReference>
<dbReference type="SUPFAM" id="SSF159894">
    <property type="entry name" value="YgaC/TfoX-N like"/>
    <property type="match status" value="1"/>
</dbReference>
<dbReference type="InterPro" id="IPR007076">
    <property type="entry name" value="TfoX_N"/>
</dbReference>
<evidence type="ECO:0000313" key="2">
    <source>
        <dbReference type="EMBL" id="GGC61030.1"/>
    </source>
</evidence>
<comment type="caution">
    <text evidence="2">The sequence shown here is derived from an EMBL/GenBank/DDBJ whole genome shotgun (WGS) entry which is preliminary data.</text>
</comment>
<dbReference type="Gene3D" id="3.30.1460.30">
    <property type="entry name" value="YgaC/TfoX-N like chaperone"/>
    <property type="match status" value="1"/>
</dbReference>
<sequence>MSSSAEFTAYIKEKFEILGDVSFSRFFGGIGISYSEVQFAMVMGNTLYFCVDDSNRDAYVETGMQPFSYATRKKTILVSKYYSVPEEVLDNPGTLREWAQAAIKAAHAKSKKKH</sequence>